<dbReference type="InterPro" id="IPR000015">
    <property type="entry name" value="Fimb_usher"/>
</dbReference>
<dbReference type="AlphaFoldDB" id="A0A7D5D6V5"/>
<dbReference type="PANTHER" id="PTHR30451">
    <property type="entry name" value="OUTER MEMBRANE USHER PROTEIN"/>
    <property type="match status" value="1"/>
</dbReference>
<evidence type="ECO:0000313" key="4">
    <source>
        <dbReference type="EMBL" id="QKZ04337.1"/>
    </source>
</evidence>
<dbReference type="InterPro" id="IPR025949">
    <property type="entry name" value="PapC-like_C"/>
</dbReference>
<dbReference type="PANTHER" id="PTHR30451:SF5">
    <property type="entry name" value="SLR0019 PROTEIN"/>
    <property type="match status" value="1"/>
</dbReference>
<organism evidence="4 5">
    <name type="scientific">Pseudomonas eucalypticola</name>
    <dbReference type="NCBI Taxonomy" id="2599595"/>
    <lineage>
        <taxon>Bacteria</taxon>
        <taxon>Pseudomonadati</taxon>
        <taxon>Pseudomonadota</taxon>
        <taxon>Gammaproteobacteria</taxon>
        <taxon>Pseudomonadales</taxon>
        <taxon>Pseudomonadaceae</taxon>
        <taxon>Pseudomonas</taxon>
    </lineage>
</organism>
<feature type="domain" description="PapC-like C-terminal" evidence="3">
    <location>
        <begin position="686"/>
        <end position="746"/>
    </location>
</feature>
<gene>
    <name evidence="4" type="ORF">HWQ56_11285</name>
</gene>
<dbReference type="RefSeq" id="WP_176570525.1">
    <property type="nucleotide sequence ID" value="NZ_CP056030.1"/>
</dbReference>
<evidence type="ECO:0000256" key="2">
    <source>
        <dbReference type="SAM" id="SignalP"/>
    </source>
</evidence>
<dbReference type="Gene3D" id="2.60.40.3110">
    <property type="match status" value="1"/>
</dbReference>
<feature type="chain" id="PRO_5028941598" evidence="2">
    <location>
        <begin position="24"/>
        <end position="762"/>
    </location>
</feature>
<dbReference type="EMBL" id="CP056030">
    <property type="protein sequence ID" value="QKZ04337.1"/>
    <property type="molecule type" value="Genomic_DNA"/>
</dbReference>
<sequence>MSTLVYRYLLLTLVMASPLTADADPLLLEVIVNGQLRASAQEVEEQQGRLLVPAEQLPALGIRQPGDGSGDVDLASLAGGHCRFDRARQRISLQLPDADLIPQPLRHDPPRPKGAGLKSDWASVLNYDTQYTRADGQGTASTLASLRLLGGPGVFETSSLQTRSSTLDSTVRLDTTWSRADLEHLRSWKIGDFVSGGFSWTRPVRLAGVQVASNFGLRPDLVTYPRPGISSSVAVPSSVDIYVNGLHQLSGQVQPGPFEASQIPVASGSGDIAVVVKDASGRQTTQTLPFYTSSLLLSPGLDSLSLEAGSVRKHYASQSADYAQGAVSLSWRHGASDRLTWETHAEASDTLAMGGAGADWLLGQVGVLNLSLAASQYQGQAGRQYGIGFSHASRVFNAGFSLLRADHGFNDLASANGDDRPGNSLRANLGWSLPGLGSLGVVFTRKRVNLYDDYALTSTSVQTTVLSVSWSRPLAWGAYGSITALHDYTGTTGNGLFIGLSMPFGEGATLSASSNQSAGASYQTVQAERPAVERGDLGWRVSHAEGDLNRDDLALNDKTPSGLVGAETERTDSGTDWRVSAQGAVTLLGGHLFASNTIDDAFALVDTDGLANVRVRQENRDLGRTDRNGLLFVDELRAYQDNHLSIDPGDVPLDVQLGTDQLHLVPGDRSAVRAHFAIQRSHSATLHLVDTRHHALPVGATATLVDSGEQTMLGYDGEAFFQQLGPHDQVRVEAKGRPACTVHFDYHAEPGAIPDIGPLVCH</sequence>
<dbReference type="Proteomes" id="UP000509568">
    <property type="component" value="Chromosome"/>
</dbReference>
<dbReference type="GO" id="GO:0009279">
    <property type="term" value="C:cell outer membrane"/>
    <property type="evidence" value="ECO:0007669"/>
    <property type="project" value="TreeGrafter"/>
</dbReference>
<dbReference type="InterPro" id="IPR042186">
    <property type="entry name" value="FimD_plug_dom"/>
</dbReference>
<reference evidence="4 5" key="1">
    <citation type="submission" date="2020-06" db="EMBL/GenBank/DDBJ databases">
        <title>Pseudomonas eucalypticola sp. nov., an endophyte of Eucalyptus dunnii leaves with biocontrol ability of eucalyptus leaf blight.</title>
        <authorList>
            <person name="Liu Y."/>
            <person name="Song Z."/>
            <person name="Zeng H."/>
            <person name="Lu M."/>
            <person name="Wang X."/>
            <person name="Lian X."/>
            <person name="Zhang Q."/>
        </authorList>
    </citation>
    <scope>NUCLEOTIDE SEQUENCE [LARGE SCALE GENOMIC DNA]</scope>
    <source>
        <strain evidence="4 5">NP-1</strain>
    </source>
</reference>
<feature type="signal peptide" evidence="2">
    <location>
        <begin position="1"/>
        <end position="23"/>
    </location>
</feature>
<dbReference type="Gene3D" id="2.60.40.2610">
    <property type="entry name" value="Outer membrane usher protein FimD, plug domain"/>
    <property type="match status" value="1"/>
</dbReference>
<evidence type="ECO:0000313" key="5">
    <source>
        <dbReference type="Proteomes" id="UP000509568"/>
    </source>
</evidence>
<accession>A0A7D5D6V5</accession>
<proteinExistence type="predicted"/>
<dbReference type="Pfam" id="PF00577">
    <property type="entry name" value="Usher"/>
    <property type="match status" value="1"/>
</dbReference>
<evidence type="ECO:0000259" key="3">
    <source>
        <dbReference type="Pfam" id="PF13953"/>
    </source>
</evidence>
<evidence type="ECO:0000256" key="1">
    <source>
        <dbReference type="SAM" id="MobiDB-lite"/>
    </source>
</evidence>
<dbReference type="Pfam" id="PF13953">
    <property type="entry name" value="PapC_C"/>
    <property type="match status" value="1"/>
</dbReference>
<dbReference type="GO" id="GO:0015473">
    <property type="term" value="F:fimbrial usher porin activity"/>
    <property type="evidence" value="ECO:0007669"/>
    <property type="project" value="InterPro"/>
</dbReference>
<feature type="region of interest" description="Disordered" evidence="1">
    <location>
        <begin position="551"/>
        <end position="571"/>
    </location>
</feature>
<name>A0A7D5D6V5_9PSED</name>
<protein>
    <submittedName>
        <fullName evidence="4">Fimbrial biogenesis outer membrane usher protein</fullName>
    </submittedName>
</protein>
<dbReference type="GO" id="GO:0009297">
    <property type="term" value="P:pilus assembly"/>
    <property type="evidence" value="ECO:0007669"/>
    <property type="project" value="InterPro"/>
</dbReference>
<keyword evidence="2" id="KW-0732">Signal</keyword>
<dbReference type="KEGG" id="pez:HWQ56_11285"/>
<keyword evidence="5" id="KW-1185">Reference proteome</keyword>